<protein>
    <submittedName>
        <fullName evidence="2">Uncharacterized protein</fullName>
    </submittedName>
</protein>
<evidence type="ECO:0000313" key="3">
    <source>
        <dbReference type="Proteomes" id="UP000823860"/>
    </source>
</evidence>
<comment type="caution">
    <text evidence="2">The sequence shown here is derived from an EMBL/GenBank/DDBJ whole genome shotgun (WGS) entry which is preliminary data.</text>
</comment>
<reference evidence="2" key="2">
    <citation type="submission" date="2021-04" db="EMBL/GenBank/DDBJ databases">
        <authorList>
            <person name="Gilroy R."/>
        </authorList>
    </citation>
    <scope>NUCLEOTIDE SEQUENCE</scope>
    <source>
        <strain evidence="2">ChiHecec1B25-7008</strain>
    </source>
</reference>
<evidence type="ECO:0000313" key="2">
    <source>
        <dbReference type="EMBL" id="HJA84444.1"/>
    </source>
</evidence>
<gene>
    <name evidence="2" type="ORF">H9785_10830</name>
</gene>
<dbReference type="Proteomes" id="UP000823860">
    <property type="component" value="Unassembled WGS sequence"/>
</dbReference>
<reference evidence="2" key="1">
    <citation type="journal article" date="2021" name="PeerJ">
        <title>Extensive microbial diversity within the chicken gut microbiome revealed by metagenomics and culture.</title>
        <authorList>
            <person name="Gilroy R."/>
            <person name="Ravi A."/>
            <person name="Getino M."/>
            <person name="Pursley I."/>
            <person name="Horton D.L."/>
            <person name="Alikhan N.F."/>
            <person name="Baker D."/>
            <person name="Gharbi K."/>
            <person name="Hall N."/>
            <person name="Watson M."/>
            <person name="Adriaenssens E.M."/>
            <person name="Foster-Nyarko E."/>
            <person name="Jarju S."/>
            <person name="Secka A."/>
            <person name="Antonio M."/>
            <person name="Oren A."/>
            <person name="Chaudhuri R.R."/>
            <person name="La Ragione R."/>
            <person name="Hildebrand F."/>
            <person name="Pallen M.J."/>
        </authorList>
    </citation>
    <scope>NUCLEOTIDE SEQUENCE</scope>
    <source>
        <strain evidence="2">ChiHecec1B25-7008</strain>
    </source>
</reference>
<sequence length="50" mass="5773">MQGFFVLFDLELKNILWAAESPIPYKTKKRGEREEKERRKGGKGAMSVVC</sequence>
<dbReference type="AlphaFoldDB" id="A0A9D2HSC7"/>
<feature type="region of interest" description="Disordered" evidence="1">
    <location>
        <begin position="27"/>
        <end position="50"/>
    </location>
</feature>
<evidence type="ECO:0000256" key="1">
    <source>
        <dbReference type="SAM" id="MobiDB-lite"/>
    </source>
</evidence>
<name>A0A9D2HSC7_9BACE</name>
<dbReference type="EMBL" id="DWZE01000133">
    <property type="protein sequence ID" value="HJA84444.1"/>
    <property type="molecule type" value="Genomic_DNA"/>
</dbReference>
<organism evidence="2 3">
    <name type="scientific">Candidatus Bacteroides intestinavium</name>
    <dbReference type="NCBI Taxonomy" id="2838469"/>
    <lineage>
        <taxon>Bacteria</taxon>
        <taxon>Pseudomonadati</taxon>
        <taxon>Bacteroidota</taxon>
        <taxon>Bacteroidia</taxon>
        <taxon>Bacteroidales</taxon>
        <taxon>Bacteroidaceae</taxon>
        <taxon>Bacteroides</taxon>
    </lineage>
</organism>
<accession>A0A9D2HSC7</accession>
<proteinExistence type="predicted"/>